<name>A0A933IC60_UNCT6</name>
<sequence>MNDKEIFGLCDTIRQTSFELHKFLRNGHLEKVYENGLTHRLRKAGLKVEQQSPLKVYDEDGTVLGEYFADLLIESELIIEMKVCKAIADEHLAQLLGYLRATGHRHGLLINFGTEKIQIKKLVL</sequence>
<comment type="caution">
    <text evidence="1">The sequence shown here is derived from an EMBL/GenBank/DDBJ whole genome shotgun (WGS) entry which is preliminary data.</text>
</comment>
<protein>
    <submittedName>
        <fullName evidence="1">GxxExxY protein</fullName>
    </submittedName>
</protein>
<dbReference type="NCBIfam" id="TIGR04256">
    <property type="entry name" value="GxxExxY"/>
    <property type="match status" value="1"/>
</dbReference>
<dbReference type="Proteomes" id="UP000736328">
    <property type="component" value="Unassembled WGS sequence"/>
</dbReference>
<gene>
    <name evidence="1" type="ORF">HY768_08740</name>
</gene>
<dbReference type="Pfam" id="PF13366">
    <property type="entry name" value="PDDEXK_3"/>
    <property type="match status" value="1"/>
</dbReference>
<accession>A0A933IC60</accession>
<evidence type="ECO:0000313" key="2">
    <source>
        <dbReference type="Proteomes" id="UP000736328"/>
    </source>
</evidence>
<dbReference type="EMBL" id="JACQXR010000114">
    <property type="protein sequence ID" value="MBI4727288.1"/>
    <property type="molecule type" value="Genomic_DNA"/>
</dbReference>
<dbReference type="AlphaFoldDB" id="A0A933IC60"/>
<reference evidence="1" key="1">
    <citation type="submission" date="2020-07" db="EMBL/GenBank/DDBJ databases">
        <title>Huge and variable diversity of episymbiotic CPR bacteria and DPANN archaea in groundwater ecosystems.</title>
        <authorList>
            <person name="He C.Y."/>
            <person name="Keren R."/>
            <person name="Whittaker M."/>
            <person name="Farag I.F."/>
            <person name="Doudna J."/>
            <person name="Cate J.H.D."/>
            <person name="Banfield J.F."/>
        </authorList>
    </citation>
    <scope>NUCLEOTIDE SEQUENCE</scope>
    <source>
        <strain evidence="1">NC_groundwater_1520_Pr4_B-0.1um_53_5</strain>
    </source>
</reference>
<proteinExistence type="predicted"/>
<organism evidence="1 2">
    <name type="scientific">candidate division TA06 bacterium</name>
    <dbReference type="NCBI Taxonomy" id="2250710"/>
    <lineage>
        <taxon>Bacteria</taxon>
        <taxon>Bacteria division TA06</taxon>
    </lineage>
</organism>
<dbReference type="InterPro" id="IPR026350">
    <property type="entry name" value="GxxExxY"/>
</dbReference>
<evidence type="ECO:0000313" key="1">
    <source>
        <dbReference type="EMBL" id="MBI4727288.1"/>
    </source>
</evidence>